<proteinExistence type="predicted"/>
<dbReference type="EMBL" id="AODQ01000147">
    <property type="protein sequence ID" value="EMR01090.1"/>
    <property type="molecule type" value="Genomic_DNA"/>
</dbReference>
<dbReference type="NCBIfam" id="TIGR04131">
    <property type="entry name" value="Bac_Flav_CTERM"/>
    <property type="match status" value="1"/>
</dbReference>
<accession>M7NGX3</accession>
<keyword evidence="2" id="KW-1185">Reference proteome</keyword>
<dbReference type="AlphaFoldDB" id="M7NGX3"/>
<evidence type="ECO:0000313" key="1">
    <source>
        <dbReference type="EMBL" id="EMR01090.1"/>
    </source>
</evidence>
<protein>
    <recommendedName>
        <fullName evidence="3">Gliding motility-associated C-terminal domain-containing protein</fullName>
    </recommendedName>
</protein>
<dbReference type="eggNOG" id="COG3291">
    <property type="taxonomic scope" value="Bacteria"/>
</dbReference>
<evidence type="ECO:0000313" key="2">
    <source>
        <dbReference type="Proteomes" id="UP000011910"/>
    </source>
</evidence>
<gene>
    <name evidence="1" type="ORF">ADICEAN_03778</name>
</gene>
<reference evidence="1 2" key="1">
    <citation type="journal article" date="2013" name="Genome Announc.">
        <title>Draft Genome Sequence of Cesiribacter andamanensis Strain AMV16T, Isolated from a Soil Sample from a Mud Volcano in the Andaman Islands, India.</title>
        <authorList>
            <person name="Shivaji S."/>
            <person name="Ara S."/>
            <person name="Begum Z."/>
            <person name="Srinivas T.N."/>
            <person name="Singh A."/>
            <person name="Kumar Pinnaka A."/>
        </authorList>
    </citation>
    <scope>NUCLEOTIDE SEQUENCE [LARGE SCALE GENOMIC DNA]</scope>
    <source>
        <strain evidence="1 2">AMV16</strain>
    </source>
</reference>
<evidence type="ECO:0008006" key="3">
    <source>
        <dbReference type="Google" id="ProtNLM"/>
    </source>
</evidence>
<dbReference type="InterPro" id="IPR026341">
    <property type="entry name" value="T9SS_type_B"/>
</dbReference>
<dbReference type="Proteomes" id="UP000011910">
    <property type="component" value="Unassembled WGS sequence"/>
</dbReference>
<name>M7NGX3_9BACT</name>
<comment type="caution">
    <text evidence="1">The sequence shown here is derived from an EMBL/GenBank/DDBJ whole genome shotgun (WGS) entry which is preliminary data.</text>
</comment>
<dbReference type="Pfam" id="PF13585">
    <property type="entry name" value="CHU_C"/>
    <property type="match status" value="1"/>
</dbReference>
<organism evidence="1 2">
    <name type="scientific">Cesiribacter andamanensis AMV16</name>
    <dbReference type="NCBI Taxonomy" id="1279009"/>
    <lineage>
        <taxon>Bacteria</taxon>
        <taxon>Pseudomonadati</taxon>
        <taxon>Bacteroidota</taxon>
        <taxon>Cytophagia</taxon>
        <taxon>Cytophagales</taxon>
        <taxon>Cesiribacteraceae</taxon>
        <taxon>Cesiribacter</taxon>
    </lineage>
</organism>
<sequence length="757" mass="83949">MISNIVQPGFTGQAFYLEFPAVVKDGVQFVNSSPILFPPLSDFARLGYPFFFDFRGTDPDGDSIVYSMATPLAGWSDDVNYLPPSTPGPYPEVVWQQGYNKESMVPGTPALRINKEGFLQVTPSREGLFVFSVMAEEFRDGKKIGEVRRDFQMLVYNYMGEDFPPNLQAQKPNGQVVPGKLIQLTEADFQGSSDRCLTLNVTDADAQQEGSERLSFRVVPQNFSGADVVQLSVSSGVLSGNQQQLQLQMCLPECPPVFGQPYRFNVVVYDDVCSVPMTDTLRFEVMIPPPANAPAYFLNQTTRLPLRQGTHTYATVAEGAVYEYVLEGFDADGDNLELFMSGQGFDAQAWGFSVSKLEEYLDGEGQRKVKYKLQWDASCSSGRDFSQQSQFRLLFSLDDKPECDPNNAALYQFNFSISVPANSPPDVRASLNNFQPATNLSRTVAFGQTLSFDVRATDPSLDPLQLRAVGADFNLQDWGMSFQGNGGTGTADGVFSWNPSCESLPANTRNDFTVYFISDDVVQCKQPLSDTLKVHFTLTFPPNDAPLLLAELGGSPVVAPLELRVGQPLEVLLKGIDPNLTDGLQLTLVQVETASGASIPYSWQDASGQGSVSSLQGFVPTCDMLQGQAEALFTFNFRVADDPCFNGKEDLLTLEVLVREQEQDFDRVRYVNVFTPNGDGYNQFFEIKNLPEDACNNSFEYVRIYNRWGKLVYESADRNFKWDAEGFPAGTYYYLLKYTNSSYRSPLSLILGDQAGQ</sequence>
<dbReference type="STRING" id="1279009.ADICEAN_03778"/>
<dbReference type="eggNOG" id="COG1470">
    <property type="taxonomic scope" value="Bacteria"/>
</dbReference>